<gene>
    <name evidence="1" type="ORF">HGQ17_12350</name>
</gene>
<protein>
    <submittedName>
        <fullName evidence="1">DUF1684 domain-containing protein</fullName>
    </submittedName>
</protein>
<dbReference type="PANTHER" id="PTHR41913">
    <property type="entry name" value="DUF1684 DOMAIN-CONTAINING PROTEIN"/>
    <property type="match status" value="1"/>
</dbReference>
<evidence type="ECO:0000313" key="1">
    <source>
        <dbReference type="EMBL" id="NLS10768.1"/>
    </source>
</evidence>
<dbReference type="Pfam" id="PF07920">
    <property type="entry name" value="DUF1684"/>
    <property type="match status" value="1"/>
</dbReference>
<dbReference type="PANTHER" id="PTHR41913:SF1">
    <property type="entry name" value="DUF1684 DOMAIN-CONTAINING PROTEIN"/>
    <property type="match status" value="1"/>
</dbReference>
<keyword evidence="2" id="KW-1185">Reference proteome</keyword>
<comment type="caution">
    <text evidence="1">The sequence shown here is derived from an EMBL/GenBank/DDBJ whole genome shotgun (WGS) entry which is preliminary data.</text>
</comment>
<sequence>MTAQPTKTTASQAWEDAFAQREQGRRSANGFFAVTGLYWLSSEPTEVPGIPGIWQVRDDAVVVDLGESGVLARDGEQLTGVREFAGIPERGGILLGVPEGQSTDLGVTSLEVAKRGGLFILRPKSAAHPFLSEYTGTERFDYNPGWRVTASYEPFAQPEPVTVAAAVEGIEHVYQAPGRVRFQAEGQQYELLTFDGFAEGERLVLFTDHTSGETTYHALRALRFHVGSGEPAEVVVDFNNAANLPCAYTDLATCPLPPKGNRIEAAVTAGEKKPTQRVESAAEGPGMTWQRIITD</sequence>
<accession>A0A7X8TMJ5</accession>
<dbReference type="EMBL" id="JABAHY010000014">
    <property type="protein sequence ID" value="NLS10768.1"/>
    <property type="molecule type" value="Genomic_DNA"/>
</dbReference>
<dbReference type="RefSeq" id="WP_168888254.1">
    <property type="nucleotide sequence ID" value="NZ_JABAHY010000014.1"/>
</dbReference>
<organism evidence="1 2">
    <name type="scientific">Nesterenkonia sedimenti</name>
    <dbReference type="NCBI Taxonomy" id="1463632"/>
    <lineage>
        <taxon>Bacteria</taxon>
        <taxon>Bacillati</taxon>
        <taxon>Actinomycetota</taxon>
        <taxon>Actinomycetes</taxon>
        <taxon>Micrococcales</taxon>
        <taxon>Micrococcaceae</taxon>
        <taxon>Nesterenkonia</taxon>
    </lineage>
</organism>
<dbReference type="InterPro" id="IPR012467">
    <property type="entry name" value="DUF1684"/>
</dbReference>
<dbReference type="Proteomes" id="UP000523139">
    <property type="component" value="Unassembled WGS sequence"/>
</dbReference>
<reference evidence="1 2" key="1">
    <citation type="submission" date="2020-04" db="EMBL/GenBank/DDBJ databases">
        <title>Nesterenkonia sp. nov., isolated from marine sediment.</title>
        <authorList>
            <person name="Zhang G."/>
        </authorList>
    </citation>
    <scope>NUCLEOTIDE SEQUENCE [LARGE SCALE GENOMIC DNA]</scope>
    <source>
        <strain evidence="1 2">MY13</strain>
    </source>
</reference>
<proteinExistence type="predicted"/>
<evidence type="ECO:0000313" key="2">
    <source>
        <dbReference type="Proteomes" id="UP000523139"/>
    </source>
</evidence>
<name>A0A7X8TMJ5_9MICC</name>
<dbReference type="AlphaFoldDB" id="A0A7X8TMJ5"/>